<evidence type="ECO:0000256" key="7">
    <source>
        <dbReference type="ARBA" id="ARBA00022989"/>
    </source>
</evidence>
<feature type="transmembrane region" description="Helical" evidence="11">
    <location>
        <begin position="206"/>
        <end position="226"/>
    </location>
</feature>
<dbReference type="RefSeq" id="WP_168876440.1">
    <property type="nucleotide sequence ID" value="NZ_JABAIM010000001.1"/>
</dbReference>
<comment type="function">
    <text evidence="9">Required for the activity of the bacterial periplasmic transport system of putrescine and spermidine.</text>
</comment>
<proteinExistence type="inferred from homology"/>
<feature type="transmembrane region" description="Helical" evidence="11">
    <location>
        <begin position="104"/>
        <end position="126"/>
    </location>
</feature>
<dbReference type="Pfam" id="PF00528">
    <property type="entry name" value="BPD_transp_1"/>
    <property type="match status" value="1"/>
</dbReference>
<keyword evidence="7 11" id="KW-1133">Transmembrane helix</keyword>
<feature type="transmembrane region" description="Helical" evidence="11">
    <location>
        <begin position="238"/>
        <end position="257"/>
    </location>
</feature>
<evidence type="ECO:0000256" key="10">
    <source>
        <dbReference type="ARBA" id="ARBA00039580"/>
    </source>
</evidence>
<evidence type="ECO:0000256" key="9">
    <source>
        <dbReference type="ARBA" id="ARBA00037216"/>
    </source>
</evidence>
<dbReference type="AlphaFoldDB" id="A0A847S748"/>
<gene>
    <name evidence="13" type="ORF">HF682_06770</name>
</gene>
<evidence type="ECO:0000256" key="4">
    <source>
        <dbReference type="ARBA" id="ARBA00022475"/>
    </source>
</evidence>
<keyword evidence="4" id="KW-1003">Cell membrane</keyword>
<sequence length="262" mass="28704">MNPHNPLWRFRGVRSLAWLTLVYLYLPIVVLIALSFNANRVATIWTGFSWQWYGVVFDDPNILRAARNSFLIATSATLIATTFATLAALAMSSGRFRGQGLVQAMLGLPMLAPEIVTAVASLLLFLALGLELGMLTVLIAHTVFCIPFAYLPIRARLEGMDPRLFEAAADLYATPQRTFWRVTFPLLLPGILSGAMLAFIVSLDDYVITSFVAGAGSTTLPVHIYGMVRRGISPEVNALSALMLLVSMGFVVLSWLLGRKKP</sequence>
<comment type="similarity">
    <text evidence="2">Belongs to the binding-protein-dependent transport system permease family. CysTW subfamily.</text>
</comment>
<dbReference type="Gene3D" id="1.10.3720.10">
    <property type="entry name" value="MetI-like"/>
    <property type="match status" value="1"/>
</dbReference>
<evidence type="ECO:0000256" key="6">
    <source>
        <dbReference type="ARBA" id="ARBA00022692"/>
    </source>
</evidence>
<keyword evidence="6 11" id="KW-0812">Transmembrane</keyword>
<name>A0A847S748_9NEIS</name>
<dbReference type="Proteomes" id="UP000587991">
    <property type="component" value="Unassembled WGS sequence"/>
</dbReference>
<evidence type="ECO:0000256" key="1">
    <source>
        <dbReference type="ARBA" id="ARBA00004429"/>
    </source>
</evidence>
<evidence type="ECO:0000256" key="8">
    <source>
        <dbReference type="ARBA" id="ARBA00023136"/>
    </source>
</evidence>
<evidence type="ECO:0000256" key="11">
    <source>
        <dbReference type="RuleBase" id="RU363032"/>
    </source>
</evidence>
<evidence type="ECO:0000256" key="3">
    <source>
        <dbReference type="ARBA" id="ARBA00022448"/>
    </source>
</evidence>
<dbReference type="PROSITE" id="PS50928">
    <property type="entry name" value="ABC_TM1"/>
    <property type="match status" value="1"/>
</dbReference>
<feature type="transmembrane region" description="Helical" evidence="11">
    <location>
        <begin position="179"/>
        <end position="200"/>
    </location>
</feature>
<dbReference type="InterPro" id="IPR035906">
    <property type="entry name" value="MetI-like_sf"/>
</dbReference>
<evidence type="ECO:0000256" key="2">
    <source>
        <dbReference type="ARBA" id="ARBA00007069"/>
    </source>
</evidence>
<dbReference type="InterPro" id="IPR000515">
    <property type="entry name" value="MetI-like"/>
</dbReference>
<keyword evidence="8 11" id="KW-0472">Membrane</keyword>
<evidence type="ECO:0000256" key="5">
    <source>
        <dbReference type="ARBA" id="ARBA00022519"/>
    </source>
</evidence>
<dbReference type="GO" id="GO:0005886">
    <property type="term" value="C:plasma membrane"/>
    <property type="evidence" value="ECO:0007669"/>
    <property type="project" value="UniProtKB-SubCell"/>
</dbReference>
<keyword evidence="5" id="KW-0997">Cell inner membrane</keyword>
<feature type="transmembrane region" description="Helical" evidence="11">
    <location>
        <begin position="70"/>
        <end position="92"/>
    </location>
</feature>
<dbReference type="PANTHER" id="PTHR43848">
    <property type="entry name" value="PUTRESCINE TRANSPORT SYSTEM PERMEASE PROTEIN POTI"/>
    <property type="match status" value="1"/>
</dbReference>
<reference evidence="13 14" key="1">
    <citation type="submission" date="2020-04" db="EMBL/GenBank/DDBJ databases">
        <title>Draft genome of Leeia sp. IMCC25680.</title>
        <authorList>
            <person name="Song J."/>
            <person name="Cho J.-C."/>
        </authorList>
    </citation>
    <scope>NUCLEOTIDE SEQUENCE [LARGE SCALE GENOMIC DNA]</scope>
    <source>
        <strain evidence="13 14">IMCC25680</strain>
    </source>
</reference>
<dbReference type="CDD" id="cd06261">
    <property type="entry name" value="TM_PBP2"/>
    <property type="match status" value="1"/>
</dbReference>
<dbReference type="SUPFAM" id="SSF161098">
    <property type="entry name" value="MetI-like"/>
    <property type="match status" value="1"/>
</dbReference>
<feature type="transmembrane region" description="Helical" evidence="11">
    <location>
        <begin position="132"/>
        <end position="153"/>
    </location>
</feature>
<evidence type="ECO:0000313" key="13">
    <source>
        <dbReference type="EMBL" id="NLR74857.1"/>
    </source>
</evidence>
<feature type="domain" description="ABC transmembrane type-1" evidence="12">
    <location>
        <begin position="66"/>
        <end position="254"/>
    </location>
</feature>
<dbReference type="EMBL" id="JABAIM010000001">
    <property type="protein sequence ID" value="NLR74857.1"/>
    <property type="molecule type" value="Genomic_DNA"/>
</dbReference>
<keyword evidence="14" id="KW-1185">Reference proteome</keyword>
<comment type="caution">
    <text evidence="13">The sequence shown here is derived from an EMBL/GenBank/DDBJ whole genome shotgun (WGS) entry which is preliminary data.</text>
</comment>
<organism evidence="13 14">
    <name type="scientific">Leeia aquatica</name>
    <dbReference type="NCBI Taxonomy" id="2725557"/>
    <lineage>
        <taxon>Bacteria</taxon>
        <taxon>Pseudomonadati</taxon>
        <taxon>Pseudomonadota</taxon>
        <taxon>Betaproteobacteria</taxon>
        <taxon>Neisseriales</taxon>
        <taxon>Leeiaceae</taxon>
        <taxon>Leeia</taxon>
    </lineage>
</organism>
<comment type="subcellular location">
    <subcellularLocation>
        <location evidence="1">Cell inner membrane</location>
        <topology evidence="1">Multi-pass membrane protein</topology>
    </subcellularLocation>
    <subcellularLocation>
        <location evidence="11">Cell membrane</location>
        <topology evidence="11">Multi-pass membrane protein</topology>
    </subcellularLocation>
</comment>
<keyword evidence="3 11" id="KW-0813">Transport</keyword>
<protein>
    <recommendedName>
        <fullName evidence="10">Spermidine/putrescine transport system permease protein PotC</fullName>
    </recommendedName>
</protein>
<dbReference type="PANTHER" id="PTHR43848:SF5">
    <property type="entry name" value="SPERMIDINE_PUTRESCINE TRANSPORT SYSTEM PERMEASE PROTEIN POTC"/>
    <property type="match status" value="1"/>
</dbReference>
<evidence type="ECO:0000313" key="14">
    <source>
        <dbReference type="Proteomes" id="UP000587991"/>
    </source>
</evidence>
<evidence type="ECO:0000259" key="12">
    <source>
        <dbReference type="PROSITE" id="PS50928"/>
    </source>
</evidence>
<accession>A0A847S748</accession>
<dbReference type="InterPro" id="IPR051789">
    <property type="entry name" value="Bact_Polyamine_Transport"/>
</dbReference>
<feature type="transmembrane region" description="Helical" evidence="11">
    <location>
        <begin position="16"/>
        <end position="36"/>
    </location>
</feature>
<dbReference type="GO" id="GO:0055085">
    <property type="term" value="P:transmembrane transport"/>
    <property type="evidence" value="ECO:0007669"/>
    <property type="project" value="InterPro"/>
</dbReference>